<dbReference type="AlphaFoldDB" id="L0F463"/>
<proteinExistence type="predicted"/>
<dbReference type="PANTHER" id="PTHR34352:SF1">
    <property type="entry name" value="PROTEIN YHFA"/>
    <property type="match status" value="1"/>
</dbReference>
<dbReference type="Pfam" id="PF02566">
    <property type="entry name" value="OsmC"/>
    <property type="match status" value="1"/>
</dbReference>
<reference evidence="2" key="1">
    <citation type="submission" date="2012-02" db="EMBL/GenBank/DDBJ databases">
        <title>Complete sequence of Desulfitobacterium dichloroeliminans LMG P-21439.</title>
        <authorList>
            <person name="Lucas S."/>
            <person name="Han J."/>
            <person name="Lapidus A."/>
            <person name="Cheng J.-F."/>
            <person name="Goodwin L."/>
            <person name="Pitluck S."/>
            <person name="Peters L."/>
            <person name="Ovchinnikova G."/>
            <person name="Teshima H."/>
            <person name="Detter J.C."/>
            <person name="Han C."/>
            <person name="Tapia R."/>
            <person name="Land M."/>
            <person name="Hauser L."/>
            <person name="Kyrpides N."/>
            <person name="Ivanova N."/>
            <person name="Pagani I."/>
            <person name="Kruse T."/>
            <person name="de Vos W.M."/>
            <person name="Boon N."/>
            <person name="Smidt H."/>
            <person name="Woyke T."/>
        </authorList>
    </citation>
    <scope>NUCLEOTIDE SEQUENCE [LARGE SCALE GENOMIC DNA]</scope>
    <source>
        <strain evidence="2">LMG P-21439 / DCA1</strain>
    </source>
</reference>
<evidence type="ECO:0000313" key="1">
    <source>
        <dbReference type="EMBL" id="AGA68614.1"/>
    </source>
</evidence>
<dbReference type="HOGENOM" id="CLU_114057_1_0_9"/>
<dbReference type="RefSeq" id="WP_015261610.1">
    <property type="nucleotide sequence ID" value="NC_019903.1"/>
</dbReference>
<dbReference type="SUPFAM" id="SSF82784">
    <property type="entry name" value="OsmC-like"/>
    <property type="match status" value="1"/>
</dbReference>
<sequence>MRITVKHAGGMAFEGMGHSGESVKISSSTAVSEHLGASPMELVLMGVAGCSGIDIVSILEKMRVNYEKFEIYVDGQRAEEHPKVFTDIQVVYQFWGNDLPEEKISRAIELSFNKYCSVIHTVNKVAQVSYKYEVHSQNS</sequence>
<protein>
    <submittedName>
        <fullName evidence="1">Putative redox protein, regulator of disulfide bond formation</fullName>
    </submittedName>
</protein>
<dbReference type="PANTHER" id="PTHR34352">
    <property type="entry name" value="PROTEIN YHFA"/>
    <property type="match status" value="1"/>
</dbReference>
<dbReference type="KEGG" id="ddl:Desdi_1097"/>
<organism evidence="1 2">
    <name type="scientific">Desulfitobacterium dichloroeliminans (strain LMG P-21439 / DCA1)</name>
    <dbReference type="NCBI Taxonomy" id="871963"/>
    <lineage>
        <taxon>Bacteria</taxon>
        <taxon>Bacillati</taxon>
        <taxon>Bacillota</taxon>
        <taxon>Clostridia</taxon>
        <taxon>Eubacteriales</taxon>
        <taxon>Desulfitobacteriaceae</taxon>
        <taxon>Desulfitobacterium</taxon>
    </lineage>
</organism>
<gene>
    <name evidence="1" type="ordered locus">Desdi_1097</name>
</gene>
<name>L0F463_DESDL</name>
<keyword evidence="2" id="KW-1185">Reference proteome</keyword>
<dbReference type="STRING" id="871963.Desdi_1097"/>
<dbReference type="Gene3D" id="3.30.300.20">
    <property type="match status" value="1"/>
</dbReference>
<dbReference type="OrthoDB" id="9804010at2"/>
<dbReference type="EMBL" id="CP003344">
    <property type="protein sequence ID" value="AGA68614.1"/>
    <property type="molecule type" value="Genomic_DNA"/>
</dbReference>
<dbReference type="InterPro" id="IPR003718">
    <property type="entry name" value="OsmC/Ohr_fam"/>
</dbReference>
<dbReference type="eggNOG" id="COG1765">
    <property type="taxonomic scope" value="Bacteria"/>
</dbReference>
<evidence type="ECO:0000313" key="2">
    <source>
        <dbReference type="Proteomes" id="UP000010797"/>
    </source>
</evidence>
<dbReference type="Proteomes" id="UP000010797">
    <property type="component" value="Chromosome"/>
</dbReference>
<dbReference type="InterPro" id="IPR036102">
    <property type="entry name" value="OsmC/Ohrsf"/>
</dbReference>
<dbReference type="InterPro" id="IPR015946">
    <property type="entry name" value="KH_dom-like_a/b"/>
</dbReference>
<accession>L0F463</accession>